<sequence length="52" mass="6194">MWCSHVRFLEQPKPWEAIGWAFFFLIMSVSARKHCLKQNDDDNIASDVLLLW</sequence>
<name>J3L318_ORYBR</name>
<organism evidence="1">
    <name type="scientific">Oryza brachyantha</name>
    <name type="common">malo sina</name>
    <dbReference type="NCBI Taxonomy" id="4533"/>
    <lineage>
        <taxon>Eukaryota</taxon>
        <taxon>Viridiplantae</taxon>
        <taxon>Streptophyta</taxon>
        <taxon>Embryophyta</taxon>
        <taxon>Tracheophyta</taxon>
        <taxon>Spermatophyta</taxon>
        <taxon>Magnoliopsida</taxon>
        <taxon>Liliopsida</taxon>
        <taxon>Poales</taxon>
        <taxon>Poaceae</taxon>
        <taxon>BOP clade</taxon>
        <taxon>Oryzoideae</taxon>
        <taxon>Oryzeae</taxon>
        <taxon>Oryzinae</taxon>
        <taxon>Oryza</taxon>
    </lineage>
</organism>
<dbReference type="HOGENOM" id="CLU_3093620_0_0_1"/>
<dbReference type="AlphaFoldDB" id="J3L318"/>
<evidence type="ECO:0000313" key="1">
    <source>
        <dbReference type="EnsemblPlants" id="OB01G36240.1"/>
    </source>
</evidence>
<proteinExistence type="predicted"/>
<evidence type="ECO:0000313" key="2">
    <source>
        <dbReference type="Proteomes" id="UP000006038"/>
    </source>
</evidence>
<reference evidence="1" key="1">
    <citation type="journal article" date="2013" name="Nat. Commun.">
        <title>Whole-genome sequencing of Oryza brachyantha reveals mechanisms underlying Oryza genome evolution.</title>
        <authorList>
            <person name="Chen J."/>
            <person name="Huang Q."/>
            <person name="Gao D."/>
            <person name="Wang J."/>
            <person name="Lang Y."/>
            <person name="Liu T."/>
            <person name="Li B."/>
            <person name="Bai Z."/>
            <person name="Luis Goicoechea J."/>
            <person name="Liang C."/>
            <person name="Chen C."/>
            <person name="Zhang W."/>
            <person name="Sun S."/>
            <person name="Liao Y."/>
            <person name="Zhang X."/>
            <person name="Yang L."/>
            <person name="Song C."/>
            <person name="Wang M."/>
            <person name="Shi J."/>
            <person name="Liu G."/>
            <person name="Liu J."/>
            <person name="Zhou H."/>
            <person name="Zhou W."/>
            <person name="Yu Q."/>
            <person name="An N."/>
            <person name="Chen Y."/>
            <person name="Cai Q."/>
            <person name="Wang B."/>
            <person name="Liu B."/>
            <person name="Min J."/>
            <person name="Huang Y."/>
            <person name="Wu H."/>
            <person name="Li Z."/>
            <person name="Zhang Y."/>
            <person name="Yin Y."/>
            <person name="Song W."/>
            <person name="Jiang J."/>
            <person name="Jackson S.A."/>
            <person name="Wing R.A."/>
            <person name="Wang J."/>
            <person name="Chen M."/>
        </authorList>
    </citation>
    <scope>NUCLEOTIDE SEQUENCE [LARGE SCALE GENOMIC DNA]</scope>
    <source>
        <strain evidence="1">cv. IRGC 101232</strain>
    </source>
</reference>
<accession>J3L318</accession>
<dbReference type="Gramene" id="OB01G36240.1">
    <property type="protein sequence ID" value="OB01G36240.1"/>
    <property type="gene ID" value="OB01G36240"/>
</dbReference>
<dbReference type="EnsemblPlants" id="OB01G36240.1">
    <property type="protein sequence ID" value="OB01G36240.1"/>
    <property type="gene ID" value="OB01G36240"/>
</dbReference>
<dbReference type="Proteomes" id="UP000006038">
    <property type="component" value="Chromosome 1"/>
</dbReference>
<keyword evidence="2" id="KW-1185">Reference proteome</keyword>
<protein>
    <submittedName>
        <fullName evidence="1">Uncharacterized protein</fullName>
    </submittedName>
</protein>
<reference evidence="1" key="2">
    <citation type="submission" date="2013-04" db="UniProtKB">
        <authorList>
            <consortium name="EnsemblPlants"/>
        </authorList>
    </citation>
    <scope>IDENTIFICATION</scope>
</reference>